<dbReference type="GeneID" id="98148707"/>
<dbReference type="InterPro" id="IPR001623">
    <property type="entry name" value="DnaJ_domain"/>
</dbReference>
<dbReference type="Gene3D" id="1.10.287.110">
    <property type="entry name" value="DnaJ domain"/>
    <property type="match status" value="1"/>
</dbReference>
<feature type="domain" description="J" evidence="2">
    <location>
        <begin position="2"/>
        <end position="68"/>
    </location>
</feature>
<feature type="compositionally biased region" description="Basic and acidic residues" evidence="1">
    <location>
        <begin position="118"/>
        <end position="129"/>
    </location>
</feature>
<name>A0ABR4LHC6_9EURO</name>
<evidence type="ECO:0000313" key="3">
    <source>
        <dbReference type="EMBL" id="KAL2863895.1"/>
    </source>
</evidence>
<accession>A0ABR4LHC6</accession>
<keyword evidence="4" id="KW-1185">Reference proteome</keyword>
<evidence type="ECO:0000256" key="1">
    <source>
        <dbReference type="SAM" id="MobiDB-lite"/>
    </source>
</evidence>
<protein>
    <submittedName>
        <fullName evidence="3">DnaJ domain-containing protein</fullName>
    </submittedName>
</protein>
<dbReference type="InterPro" id="IPR036869">
    <property type="entry name" value="J_dom_sf"/>
</dbReference>
<dbReference type="CDD" id="cd06257">
    <property type="entry name" value="DnaJ"/>
    <property type="match status" value="1"/>
</dbReference>
<dbReference type="PANTHER" id="PTHR24074">
    <property type="entry name" value="CO-CHAPERONE PROTEIN DJLA"/>
    <property type="match status" value="1"/>
</dbReference>
<dbReference type="RefSeq" id="XP_070882874.1">
    <property type="nucleotide sequence ID" value="XM_071033635.1"/>
</dbReference>
<sequence length="529" mass="58861">MDCYEILGISPDATLKDINGAYKRLALKHHPDKAGTGGDDAALEFRKIQQAVEILRNPPTRKAHDETLGCRRRACSEEELLFSSPDYTGWRPHSMFRSNLSRRDRYMYSYGNSVHMDPYSKESQEEKARCSRASAEEEQEEARRVAEDLQEQADLEMQGGRESSIAGSREKENKRFGLNPESDPFEVPEGNAHAEWWAGAEPERAYEASFRADIESTDEGTENYFEAEHEEDSEIELRVEVDVDGGNTVDTKGPGFKADTYATVGPDAASDTGKHKVDTESEVEPTVNLELGPEYHAEFDISSIIATVEAEANPVNTTDAAAERVDVHTSSPEQFTAEYRTASQGSLPDLYSGVYMMSGGLGSGLPLNEESCHEPAKSGSDASIYYDFSAEAPSQPRDTENSATAQTYDLMLDDAKAYPHLAPFIPYFTAKLAHRSGRYTKHDLQVELKGMIMETYCGWLETLRATIPGAESFTSLLDPDSQSCRHLGYWEKGYGHDECDRCHLWKPIYTLVCPGCGIKRCVGCKFDCV</sequence>
<feature type="region of interest" description="Disordered" evidence="1">
    <location>
        <begin position="245"/>
        <end position="283"/>
    </location>
</feature>
<dbReference type="PRINTS" id="PR00625">
    <property type="entry name" value="JDOMAIN"/>
</dbReference>
<dbReference type="SMART" id="SM00271">
    <property type="entry name" value="DnaJ"/>
    <property type="match status" value="1"/>
</dbReference>
<organism evidence="3 4">
    <name type="scientific">Aspergillus lucknowensis</name>
    <dbReference type="NCBI Taxonomy" id="176173"/>
    <lineage>
        <taxon>Eukaryota</taxon>
        <taxon>Fungi</taxon>
        <taxon>Dikarya</taxon>
        <taxon>Ascomycota</taxon>
        <taxon>Pezizomycotina</taxon>
        <taxon>Eurotiomycetes</taxon>
        <taxon>Eurotiomycetidae</taxon>
        <taxon>Eurotiales</taxon>
        <taxon>Aspergillaceae</taxon>
        <taxon>Aspergillus</taxon>
        <taxon>Aspergillus subgen. Nidulantes</taxon>
    </lineage>
</organism>
<feature type="region of interest" description="Disordered" evidence="1">
    <location>
        <begin position="113"/>
        <end position="187"/>
    </location>
</feature>
<reference evidence="3 4" key="1">
    <citation type="submission" date="2024-07" db="EMBL/GenBank/DDBJ databases">
        <title>Section-level genome sequencing and comparative genomics of Aspergillus sections Usti and Cavernicolus.</title>
        <authorList>
            <consortium name="Lawrence Berkeley National Laboratory"/>
            <person name="Nybo J.L."/>
            <person name="Vesth T.C."/>
            <person name="Theobald S."/>
            <person name="Frisvad J.C."/>
            <person name="Larsen T.O."/>
            <person name="Kjaerboelling I."/>
            <person name="Rothschild-Mancinelli K."/>
            <person name="Lyhne E.K."/>
            <person name="Kogle M.E."/>
            <person name="Barry K."/>
            <person name="Clum A."/>
            <person name="Na H."/>
            <person name="Ledsgaard L."/>
            <person name="Lin J."/>
            <person name="Lipzen A."/>
            <person name="Kuo A."/>
            <person name="Riley R."/>
            <person name="Mondo S."/>
            <person name="Labutti K."/>
            <person name="Haridas S."/>
            <person name="Pangalinan J."/>
            <person name="Salamov A.A."/>
            <person name="Simmons B.A."/>
            <person name="Magnuson J.K."/>
            <person name="Chen J."/>
            <person name="Drula E."/>
            <person name="Henrissat B."/>
            <person name="Wiebenga A."/>
            <person name="Lubbers R.J."/>
            <person name="Gomes A.C."/>
            <person name="Macurrencykelacurrency M.R."/>
            <person name="Stajich J."/>
            <person name="Grigoriev I.V."/>
            <person name="Mortensen U.H."/>
            <person name="De Vries R.P."/>
            <person name="Baker S.E."/>
            <person name="Andersen M.R."/>
        </authorList>
    </citation>
    <scope>NUCLEOTIDE SEQUENCE [LARGE SCALE GENOMIC DNA]</scope>
    <source>
        <strain evidence="3 4">CBS 449.75</strain>
    </source>
</reference>
<gene>
    <name evidence="3" type="ORF">BJX67DRAFT_384259</name>
</gene>
<evidence type="ECO:0000259" key="2">
    <source>
        <dbReference type="PROSITE" id="PS50076"/>
    </source>
</evidence>
<proteinExistence type="predicted"/>
<evidence type="ECO:0000313" key="4">
    <source>
        <dbReference type="Proteomes" id="UP001610432"/>
    </source>
</evidence>
<dbReference type="Proteomes" id="UP001610432">
    <property type="component" value="Unassembled WGS sequence"/>
</dbReference>
<dbReference type="PROSITE" id="PS50076">
    <property type="entry name" value="DNAJ_2"/>
    <property type="match status" value="1"/>
</dbReference>
<dbReference type="InterPro" id="IPR050817">
    <property type="entry name" value="DjlA_DnaK_co-chaperone"/>
</dbReference>
<comment type="caution">
    <text evidence="3">The sequence shown here is derived from an EMBL/GenBank/DDBJ whole genome shotgun (WGS) entry which is preliminary data.</text>
</comment>
<dbReference type="EMBL" id="JBFXLQ010000046">
    <property type="protein sequence ID" value="KAL2863895.1"/>
    <property type="molecule type" value="Genomic_DNA"/>
</dbReference>
<dbReference type="SUPFAM" id="SSF46565">
    <property type="entry name" value="Chaperone J-domain"/>
    <property type="match status" value="1"/>
</dbReference>
<dbReference type="Pfam" id="PF00226">
    <property type="entry name" value="DnaJ"/>
    <property type="match status" value="1"/>
</dbReference>